<feature type="compositionally biased region" description="Basic residues" evidence="1">
    <location>
        <begin position="49"/>
        <end position="60"/>
    </location>
</feature>
<dbReference type="Pfam" id="PF20773">
    <property type="entry name" value="InhA-like_MAM"/>
    <property type="match status" value="1"/>
</dbReference>
<reference evidence="4" key="1">
    <citation type="journal article" date="2019" name="Int. J. Syst. Evol. Microbiol.">
        <title>The Global Catalogue of Microorganisms (GCM) 10K type strain sequencing project: providing services to taxonomists for standard genome sequencing and annotation.</title>
        <authorList>
            <consortium name="The Broad Institute Genomics Platform"/>
            <consortium name="The Broad Institute Genome Sequencing Center for Infectious Disease"/>
            <person name="Wu L."/>
            <person name="Ma J."/>
        </authorList>
    </citation>
    <scope>NUCLEOTIDE SEQUENCE [LARGE SCALE GENOMIC DNA]</scope>
    <source>
        <strain evidence="4">JCM 4505</strain>
    </source>
</reference>
<feature type="region of interest" description="Disordered" evidence="1">
    <location>
        <begin position="33"/>
        <end position="77"/>
    </location>
</feature>
<dbReference type="RefSeq" id="WP_344153302.1">
    <property type="nucleotide sequence ID" value="NZ_BAAABV010000010.1"/>
</dbReference>
<keyword evidence="2" id="KW-0732">Signal</keyword>
<keyword evidence="4" id="KW-1185">Reference proteome</keyword>
<feature type="signal peptide" evidence="2">
    <location>
        <begin position="1"/>
        <end position="36"/>
    </location>
</feature>
<accession>A0ABP3ESV8</accession>
<dbReference type="Proteomes" id="UP001501867">
    <property type="component" value="Unassembled WGS sequence"/>
</dbReference>
<evidence type="ECO:0000313" key="4">
    <source>
        <dbReference type="Proteomes" id="UP001501867"/>
    </source>
</evidence>
<feature type="chain" id="PRO_5045196434" description="Immune inhibitor A peptidase M6" evidence="2">
    <location>
        <begin position="37"/>
        <end position="735"/>
    </location>
</feature>
<evidence type="ECO:0000313" key="3">
    <source>
        <dbReference type="EMBL" id="GAA0275260.1"/>
    </source>
</evidence>
<evidence type="ECO:0008006" key="5">
    <source>
        <dbReference type="Google" id="ProtNLM"/>
    </source>
</evidence>
<name>A0ABP3ESV8_9ACTN</name>
<proteinExistence type="predicted"/>
<dbReference type="EMBL" id="BAAABV010000010">
    <property type="protein sequence ID" value="GAA0275260.1"/>
    <property type="molecule type" value="Genomic_DNA"/>
</dbReference>
<gene>
    <name evidence="3" type="ORF">GCM10010302_11110</name>
</gene>
<organism evidence="3 4">
    <name type="scientific">Streptomyces polychromogenes</name>
    <dbReference type="NCBI Taxonomy" id="67342"/>
    <lineage>
        <taxon>Bacteria</taxon>
        <taxon>Bacillati</taxon>
        <taxon>Actinomycetota</taxon>
        <taxon>Actinomycetes</taxon>
        <taxon>Kitasatosporales</taxon>
        <taxon>Streptomycetaceae</taxon>
        <taxon>Streptomyces</taxon>
    </lineage>
</organism>
<sequence>MRQPAPSTARRRAAWWSLVLTTLLLAWTLPPGAAQAAPRPQPRPDHDHHHSVHHKRHHSPRLSQQAKKGRYGGGGETLGTLRSWPTIDWSGQTVLREFKLRTLTPHTEIWVPTGDLRVDTEDCATSNADDLVITDPQLRYLGEQFEKVIRPREAEVFGVPRPRDGSHAKPELLDPSIPADAWRGKGDRVVVLVDNMAAGGQFISDDVEAVDRNILIVQAAGWKTMLGAKPANLGGTPCRIWEGFPMPNYIEGLLAHEYNHVLWYSRAKDAQGATWTVEGVAEWARWLVGYDDRRQDALKNLKIGCFQGRQRAMFPAGYTDAYNDRAGGPENSLTIWGDPGQSVLCDYGASEVMIHTLAERYGHGFVRDFLYEGDGSGFERLTRVLARHGAHEDAFTLLRDWSATAALDGLLDDGAELTGADPRRFRAKPLHSTVNLDTPFAYARPGAPTNGADFVRLRDGTGTHLPAGALKSLTFDAPTVYPTRPVEWTVDPDGHATGDPALYSGPVNGEVNLDRSIVRPVTVDPADPTLSFDARWDIEPGYDLGVVQVSTDGGATFTSRKSAGMVTSLNTDAEGDLVNLLPGFNGNSGGWTHQSVDLSDLAGRTVLVAFRYRADSFTTNPGLWVDDIRSGSTLISDGSSLTGWQTISNYQIQKIPGISLRLVAYTDDHKRAWTAEAPLDADYHAVLDERRLRRLLGTRAQTVFAIVDHYEPTESIKSAAPYRLTVNGVLQPGGA</sequence>
<protein>
    <recommendedName>
        <fullName evidence="5">Immune inhibitor A peptidase M6</fullName>
    </recommendedName>
</protein>
<comment type="caution">
    <text evidence="3">The sequence shown here is derived from an EMBL/GenBank/DDBJ whole genome shotgun (WGS) entry which is preliminary data.</text>
</comment>
<evidence type="ECO:0000256" key="1">
    <source>
        <dbReference type="SAM" id="MobiDB-lite"/>
    </source>
</evidence>
<evidence type="ECO:0000256" key="2">
    <source>
        <dbReference type="SAM" id="SignalP"/>
    </source>
</evidence>